<organism evidence="3 4">
    <name type="scientific">Lactarius akahatsu</name>
    <dbReference type="NCBI Taxonomy" id="416441"/>
    <lineage>
        <taxon>Eukaryota</taxon>
        <taxon>Fungi</taxon>
        <taxon>Dikarya</taxon>
        <taxon>Basidiomycota</taxon>
        <taxon>Agaricomycotina</taxon>
        <taxon>Agaricomycetes</taxon>
        <taxon>Russulales</taxon>
        <taxon>Russulaceae</taxon>
        <taxon>Lactarius</taxon>
    </lineage>
</organism>
<keyword evidence="4" id="KW-1185">Reference proteome</keyword>
<dbReference type="SUPFAM" id="SSF56317">
    <property type="entry name" value="Carbon-nitrogen hydrolase"/>
    <property type="match status" value="1"/>
</dbReference>
<evidence type="ECO:0000313" key="3">
    <source>
        <dbReference type="EMBL" id="KAH9001659.1"/>
    </source>
</evidence>
<dbReference type="GO" id="GO:0006541">
    <property type="term" value="P:glutamine metabolic process"/>
    <property type="evidence" value="ECO:0007669"/>
    <property type="project" value="TreeGrafter"/>
</dbReference>
<dbReference type="GO" id="GO:0005739">
    <property type="term" value="C:mitochondrion"/>
    <property type="evidence" value="ECO:0007669"/>
    <property type="project" value="TreeGrafter"/>
</dbReference>
<reference evidence="3" key="1">
    <citation type="submission" date="2022-01" db="EMBL/GenBank/DDBJ databases">
        <title>Comparative genomics reveals a dynamic genome evolution in the ectomycorrhizal milk-cap (Lactarius) mushrooms.</title>
        <authorList>
            <consortium name="DOE Joint Genome Institute"/>
            <person name="Lebreton A."/>
            <person name="Tang N."/>
            <person name="Kuo A."/>
            <person name="LaButti K."/>
            <person name="Drula E."/>
            <person name="Barry K."/>
            <person name="Clum A."/>
            <person name="Lipzen A."/>
            <person name="Mousain D."/>
            <person name="Ng V."/>
            <person name="Wang R."/>
            <person name="Wang X."/>
            <person name="Dai Y."/>
            <person name="Henrissat B."/>
            <person name="Grigoriev I.V."/>
            <person name="Guerin-Laguette A."/>
            <person name="Yu F."/>
            <person name="Martin F.M."/>
        </authorList>
    </citation>
    <scope>NUCLEOTIDE SEQUENCE</scope>
    <source>
        <strain evidence="3">QP</strain>
    </source>
</reference>
<dbReference type="GO" id="GO:0006528">
    <property type="term" value="P:asparagine metabolic process"/>
    <property type="evidence" value="ECO:0007669"/>
    <property type="project" value="TreeGrafter"/>
</dbReference>
<dbReference type="InterPro" id="IPR045254">
    <property type="entry name" value="Nit1/2_C-N_Hydrolase"/>
</dbReference>
<gene>
    <name evidence="3" type="ORF">EDB92DRAFT_1932102</name>
</gene>
<dbReference type="PROSITE" id="PS50263">
    <property type="entry name" value="CN_HYDROLASE"/>
    <property type="match status" value="1"/>
</dbReference>
<feature type="domain" description="CN hydrolase" evidence="2">
    <location>
        <begin position="13"/>
        <end position="302"/>
    </location>
</feature>
<dbReference type="GO" id="GO:0050152">
    <property type="term" value="F:omega-amidase activity"/>
    <property type="evidence" value="ECO:0007669"/>
    <property type="project" value="TreeGrafter"/>
</dbReference>
<name>A0AAD4QFZ9_9AGAM</name>
<protein>
    <submittedName>
        <fullName evidence="3">Carbon-nitrogen hydrolase</fullName>
    </submittedName>
</protein>
<evidence type="ECO:0000259" key="2">
    <source>
        <dbReference type="PROSITE" id="PS50263"/>
    </source>
</evidence>
<evidence type="ECO:0000313" key="4">
    <source>
        <dbReference type="Proteomes" id="UP001201163"/>
    </source>
</evidence>
<dbReference type="InterPro" id="IPR036526">
    <property type="entry name" value="C-N_Hydrolase_sf"/>
</dbReference>
<dbReference type="Proteomes" id="UP001201163">
    <property type="component" value="Unassembled WGS sequence"/>
</dbReference>
<keyword evidence="1 3" id="KW-0378">Hydrolase</keyword>
<dbReference type="Gene3D" id="3.60.110.10">
    <property type="entry name" value="Carbon-nitrogen hydrolase"/>
    <property type="match status" value="1"/>
</dbReference>
<dbReference type="AlphaFoldDB" id="A0AAD4QFZ9"/>
<sequence length="330" mass="36330">MSTRPPAPTFKPFNLTLIQLGQISADKAANLKHARDMIRRAANDEGTNGNTQGRPDLIVLPVSFSPLHPSQRSAKDPTRVTLQECFNSPYGHVHFPVYAESIGFRKGEKYDIDASQSESVKMLSEAAKTEGVWLLGGSIPEKDPSDGNVYNTSTVYSPQGELVATHRKVHLFDIDIPGKITFKESETLTGGSTTNFFDTEFARVGLGICYDVRFPELAAISARCQVLIYPGAFNMTTGPLHWELLQRARAVDNQVYFSMCSPARDLTAGYHAWGHSLVVDPMGSKLVEAEDGEAILHTRIDPKTFNDARAGIPVTVQRRFDVYPDVSEGL</sequence>
<comment type="caution">
    <text evidence="3">The sequence shown here is derived from an EMBL/GenBank/DDBJ whole genome shotgun (WGS) entry which is preliminary data.</text>
</comment>
<dbReference type="Pfam" id="PF00795">
    <property type="entry name" value="CN_hydrolase"/>
    <property type="match status" value="1"/>
</dbReference>
<proteinExistence type="predicted"/>
<dbReference type="InterPro" id="IPR003010">
    <property type="entry name" value="C-N_Hydrolase"/>
</dbReference>
<accession>A0AAD4QFZ9</accession>
<dbReference type="CDD" id="cd07572">
    <property type="entry name" value="nit"/>
    <property type="match status" value="1"/>
</dbReference>
<dbReference type="GO" id="GO:0006107">
    <property type="term" value="P:oxaloacetate metabolic process"/>
    <property type="evidence" value="ECO:0007669"/>
    <property type="project" value="TreeGrafter"/>
</dbReference>
<evidence type="ECO:0000256" key="1">
    <source>
        <dbReference type="ARBA" id="ARBA00022801"/>
    </source>
</evidence>
<dbReference type="PANTHER" id="PTHR23088:SF30">
    <property type="entry name" value="OMEGA-AMIDASE NIT2"/>
    <property type="match status" value="1"/>
</dbReference>
<dbReference type="PANTHER" id="PTHR23088">
    <property type="entry name" value="NITRILASE-RELATED"/>
    <property type="match status" value="1"/>
</dbReference>
<dbReference type="EMBL" id="JAKELL010000001">
    <property type="protein sequence ID" value="KAH9001659.1"/>
    <property type="molecule type" value="Genomic_DNA"/>
</dbReference>